<feature type="coiled-coil region" evidence="1">
    <location>
        <begin position="111"/>
        <end position="146"/>
    </location>
</feature>
<gene>
    <name evidence="3" type="ORF">CQA57_05680</name>
</gene>
<keyword evidence="2" id="KW-0812">Transmembrane</keyword>
<keyword evidence="2" id="KW-1133">Transmembrane helix</keyword>
<evidence type="ECO:0000313" key="4">
    <source>
        <dbReference type="Proteomes" id="UP000256695"/>
    </source>
</evidence>
<dbReference type="RefSeq" id="WP_115579267.1">
    <property type="nucleotide sequence ID" value="NZ_NXLX01000013.1"/>
</dbReference>
<dbReference type="Proteomes" id="UP000256695">
    <property type="component" value="Unassembled WGS sequence"/>
</dbReference>
<evidence type="ECO:0000313" key="3">
    <source>
        <dbReference type="EMBL" id="RDU73015.1"/>
    </source>
</evidence>
<feature type="transmembrane region" description="Helical" evidence="2">
    <location>
        <begin position="20"/>
        <end position="42"/>
    </location>
</feature>
<protein>
    <submittedName>
        <fullName evidence="3">Uncharacterized protein</fullName>
    </submittedName>
</protein>
<name>A0A3D8J747_9HELI</name>
<comment type="caution">
    <text evidence="3">The sequence shown here is derived from an EMBL/GenBank/DDBJ whole genome shotgun (WGS) entry which is preliminary data.</text>
</comment>
<evidence type="ECO:0000256" key="1">
    <source>
        <dbReference type="SAM" id="Coils"/>
    </source>
</evidence>
<accession>A0A3D8J747</accession>
<organism evidence="3 4">
    <name type="scientific">Helicobacter anseris</name>
    <dbReference type="NCBI Taxonomy" id="375926"/>
    <lineage>
        <taxon>Bacteria</taxon>
        <taxon>Pseudomonadati</taxon>
        <taxon>Campylobacterota</taxon>
        <taxon>Epsilonproteobacteria</taxon>
        <taxon>Campylobacterales</taxon>
        <taxon>Helicobacteraceae</taxon>
        <taxon>Helicobacter</taxon>
    </lineage>
</organism>
<keyword evidence="4" id="KW-1185">Reference proteome</keyword>
<feature type="transmembrane region" description="Helical" evidence="2">
    <location>
        <begin position="153"/>
        <end position="170"/>
    </location>
</feature>
<keyword evidence="2" id="KW-0472">Membrane</keyword>
<keyword evidence="1" id="KW-0175">Coiled coil</keyword>
<feature type="transmembrane region" description="Helical" evidence="2">
    <location>
        <begin position="191"/>
        <end position="212"/>
    </location>
</feature>
<feature type="transmembrane region" description="Helical" evidence="2">
    <location>
        <begin position="54"/>
        <end position="75"/>
    </location>
</feature>
<dbReference type="EMBL" id="NXLX01000013">
    <property type="protein sequence ID" value="RDU73015.1"/>
    <property type="molecule type" value="Genomic_DNA"/>
</dbReference>
<evidence type="ECO:0000256" key="2">
    <source>
        <dbReference type="SAM" id="Phobius"/>
    </source>
</evidence>
<sequence>MLLDFFINNFSVFFYNEWGVGIYYCFALIQILLCIFLIVLFFAYERCKKSKYFIFKHLISAFGLIFFVFFTMLLYSTARDKSLMYENYSIEKLYSEGLISKKTFDHFYPKVMKERLEAEKEAEAKAKEEEERKEKWNKLSEEQKLEKIAQTRTKVFLIIPCMMMIVFFVYKISDFMWSQHLANKITRKKTIISNIAMTFLLVITFLLAYYGWTLIFP</sequence>
<dbReference type="AlphaFoldDB" id="A0A3D8J747"/>
<reference evidence="3 4" key="1">
    <citation type="submission" date="2018-04" db="EMBL/GenBank/DDBJ databases">
        <title>Novel Campyloabacter and Helicobacter Species and Strains.</title>
        <authorList>
            <person name="Mannion A.J."/>
            <person name="Shen Z."/>
            <person name="Fox J.G."/>
        </authorList>
    </citation>
    <scope>NUCLEOTIDE SEQUENCE [LARGE SCALE GENOMIC DNA]</scope>
    <source>
        <strain evidence="3 4">MIT 04-9362</strain>
    </source>
</reference>
<proteinExistence type="predicted"/>